<feature type="compositionally biased region" description="Low complexity" evidence="5">
    <location>
        <begin position="127"/>
        <end position="163"/>
    </location>
</feature>
<evidence type="ECO:0000256" key="2">
    <source>
        <dbReference type="ARBA" id="ARBA00022692"/>
    </source>
</evidence>
<dbReference type="InterPro" id="IPR051694">
    <property type="entry name" value="Immunoregulatory_rcpt-like"/>
</dbReference>
<dbReference type="GO" id="GO:0071944">
    <property type="term" value="C:cell periphery"/>
    <property type="evidence" value="ECO:0007669"/>
    <property type="project" value="UniProtKB-ARBA"/>
</dbReference>
<evidence type="ECO:0000256" key="3">
    <source>
        <dbReference type="ARBA" id="ARBA00022989"/>
    </source>
</evidence>
<dbReference type="GO" id="GO:0016020">
    <property type="term" value="C:membrane"/>
    <property type="evidence" value="ECO:0007669"/>
    <property type="project" value="UniProtKB-SubCell"/>
</dbReference>
<comment type="subcellular location">
    <subcellularLocation>
        <location evidence="1">Membrane</location>
        <topology evidence="1">Single-pass membrane protein</topology>
    </subcellularLocation>
</comment>
<reference evidence="7 8" key="1">
    <citation type="submission" date="2024-02" db="EMBL/GenBank/DDBJ databases">
        <title>De novo assembly and annotation of 12 fungi associated with fruit tree decline syndrome in Ontario, Canada.</title>
        <authorList>
            <person name="Sulman M."/>
            <person name="Ellouze W."/>
            <person name="Ilyukhin E."/>
        </authorList>
    </citation>
    <scope>NUCLEOTIDE SEQUENCE [LARGE SCALE GENOMIC DNA]</scope>
    <source>
        <strain evidence="7 8">M11/M66-122</strain>
    </source>
</reference>
<evidence type="ECO:0000256" key="6">
    <source>
        <dbReference type="SAM" id="Phobius"/>
    </source>
</evidence>
<evidence type="ECO:0000256" key="5">
    <source>
        <dbReference type="SAM" id="MobiDB-lite"/>
    </source>
</evidence>
<keyword evidence="4 6" id="KW-0472">Membrane</keyword>
<keyword evidence="8" id="KW-1185">Reference proteome</keyword>
<dbReference type="Proteomes" id="UP001320420">
    <property type="component" value="Unassembled WGS sequence"/>
</dbReference>
<accession>A0AAN9VBN7</accession>
<dbReference type="EMBL" id="JAKJXP020000003">
    <property type="protein sequence ID" value="KAK7757163.1"/>
    <property type="molecule type" value="Genomic_DNA"/>
</dbReference>
<organism evidence="7 8">
    <name type="scientific">Diatrype stigma</name>
    <dbReference type="NCBI Taxonomy" id="117547"/>
    <lineage>
        <taxon>Eukaryota</taxon>
        <taxon>Fungi</taxon>
        <taxon>Dikarya</taxon>
        <taxon>Ascomycota</taxon>
        <taxon>Pezizomycotina</taxon>
        <taxon>Sordariomycetes</taxon>
        <taxon>Xylariomycetidae</taxon>
        <taxon>Xylariales</taxon>
        <taxon>Diatrypaceae</taxon>
        <taxon>Diatrype</taxon>
    </lineage>
</organism>
<gene>
    <name evidence="7" type="ORF">SLS62_000712</name>
</gene>
<comment type="caution">
    <text evidence="7">The sequence shown here is derived from an EMBL/GenBank/DDBJ whole genome shotgun (WGS) entry which is preliminary data.</text>
</comment>
<proteinExistence type="predicted"/>
<keyword evidence="3 6" id="KW-1133">Transmembrane helix</keyword>
<protein>
    <submittedName>
        <fullName evidence="7">Uncharacterized protein</fullName>
    </submittedName>
</protein>
<name>A0AAN9VBN7_9PEZI</name>
<evidence type="ECO:0000256" key="1">
    <source>
        <dbReference type="ARBA" id="ARBA00004167"/>
    </source>
</evidence>
<dbReference type="PANTHER" id="PTHR15549:SF26">
    <property type="entry name" value="AXIAL BUDDING PATTERN PROTEIN 2-RELATED"/>
    <property type="match status" value="1"/>
</dbReference>
<evidence type="ECO:0000313" key="8">
    <source>
        <dbReference type="Proteomes" id="UP001320420"/>
    </source>
</evidence>
<dbReference type="PANTHER" id="PTHR15549">
    <property type="entry name" value="PAIRED IMMUNOGLOBULIN-LIKE TYPE 2 RECEPTOR"/>
    <property type="match status" value="1"/>
</dbReference>
<feature type="region of interest" description="Disordered" evidence="5">
    <location>
        <begin position="121"/>
        <end position="163"/>
    </location>
</feature>
<feature type="transmembrane region" description="Helical" evidence="6">
    <location>
        <begin position="164"/>
        <end position="188"/>
    </location>
</feature>
<evidence type="ECO:0000313" key="7">
    <source>
        <dbReference type="EMBL" id="KAK7757163.1"/>
    </source>
</evidence>
<dbReference type="AlphaFoldDB" id="A0AAN9VBN7"/>
<evidence type="ECO:0000256" key="4">
    <source>
        <dbReference type="ARBA" id="ARBA00023136"/>
    </source>
</evidence>
<dbReference type="Gene3D" id="1.20.5.510">
    <property type="entry name" value="Single helix bin"/>
    <property type="match status" value="1"/>
</dbReference>
<keyword evidence="2 6" id="KW-0812">Transmembrane</keyword>
<sequence>MTDVDLSRSGWAIRRADACLSIGEVDCGTTAAPFHACCPTGTTCPQQYNAACWPPGGANYTDVFADAPRCADPSWTMFDNGGYFCCDAGEVGWNQSRSYSNGCSPSGEELPDGALPLAVVQQQERVTSSSSTTSSQPTSSPSTSSTALPSSTTTPSGSSSAAPAGAIAGGVVGGVAFIALVLLSVWFFRRRRRQATPASVVPYYEKDATTTPVEIGNNVPRAELLDERPHELP</sequence>